<proteinExistence type="predicted"/>
<accession>A0ABY7WNC1</accession>
<evidence type="ECO:0000256" key="1">
    <source>
        <dbReference type="SAM" id="MobiDB-lite"/>
    </source>
</evidence>
<name>A0ABY7WNC1_9SPHI</name>
<keyword evidence="4" id="KW-1185">Reference proteome</keyword>
<evidence type="ECO:0000313" key="4">
    <source>
        <dbReference type="Proteomes" id="UP001221558"/>
    </source>
</evidence>
<keyword evidence="2" id="KW-0732">Signal</keyword>
<dbReference type="Proteomes" id="UP001221558">
    <property type="component" value="Chromosome"/>
</dbReference>
<dbReference type="EMBL" id="CP117880">
    <property type="protein sequence ID" value="WDF69805.1"/>
    <property type="molecule type" value="Genomic_DNA"/>
</dbReference>
<gene>
    <name evidence="3" type="ORF">PQ465_05370</name>
</gene>
<reference evidence="3 4" key="1">
    <citation type="submission" date="2023-02" db="EMBL/GenBank/DDBJ databases">
        <title>Genome sequence of Sphingobacterium sp. KACC 22765.</title>
        <authorList>
            <person name="Kim S."/>
            <person name="Heo J."/>
            <person name="Kwon S.-W."/>
        </authorList>
    </citation>
    <scope>NUCLEOTIDE SEQUENCE [LARGE SCALE GENOMIC DNA]</scope>
    <source>
        <strain evidence="3 4">KACC 22765</strain>
    </source>
</reference>
<feature type="chain" id="PRO_5047430698" description="Membrane or secreted protein" evidence="2">
    <location>
        <begin position="23"/>
        <end position="229"/>
    </location>
</feature>
<sequence>MKSIYLSLLFSCLVGLGFAQNAASIAGAYTSEKGDEKMIWLFVDDYCSQITFKDKQYISTFGGPFTLTGNTLQIRTEYQDAQPENVGQQQTITLKLQANGFQDGAGKKWKKQTSAAQALDGLWRITGRQQGDKMATMPKSDRKTIKILVDGYFQWVAINPAVKGFYGTGGGKYVFKDAKYAEHILFFSRDDNRVGAHLSFDGSLQNGEWHHRGQSSKNEPIHEIWSREK</sequence>
<feature type="region of interest" description="Disordered" evidence="1">
    <location>
        <begin position="207"/>
        <end position="229"/>
    </location>
</feature>
<protein>
    <recommendedName>
        <fullName evidence="5">Membrane or secreted protein</fullName>
    </recommendedName>
</protein>
<evidence type="ECO:0000313" key="3">
    <source>
        <dbReference type="EMBL" id="WDF69805.1"/>
    </source>
</evidence>
<feature type="compositionally biased region" description="Basic and acidic residues" evidence="1">
    <location>
        <begin position="219"/>
        <end position="229"/>
    </location>
</feature>
<dbReference type="RefSeq" id="WP_274268517.1">
    <property type="nucleotide sequence ID" value="NZ_CP117880.1"/>
</dbReference>
<feature type="signal peptide" evidence="2">
    <location>
        <begin position="1"/>
        <end position="22"/>
    </location>
</feature>
<evidence type="ECO:0000256" key="2">
    <source>
        <dbReference type="SAM" id="SignalP"/>
    </source>
</evidence>
<organism evidence="3 4">
    <name type="scientific">Sphingobacterium oryzagri</name>
    <dbReference type="NCBI Taxonomy" id="3025669"/>
    <lineage>
        <taxon>Bacteria</taxon>
        <taxon>Pseudomonadati</taxon>
        <taxon>Bacteroidota</taxon>
        <taxon>Sphingobacteriia</taxon>
        <taxon>Sphingobacteriales</taxon>
        <taxon>Sphingobacteriaceae</taxon>
        <taxon>Sphingobacterium</taxon>
    </lineage>
</organism>
<dbReference type="Gene3D" id="2.40.128.490">
    <property type="entry name" value="Uncharacterised protein PF14869, DUF4488"/>
    <property type="match status" value="1"/>
</dbReference>
<evidence type="ECO:0008006" key="5">
    <source>
        <dbReference type="Google" id="ProtNLM"/>
    </source>
</evidence>